<keyword evidence="2" id="KW-0229">DNA integration</keyword>
<dbReference type="Gene3D" id="1.10.443.10">
    <property type="entry name" value="Intergrase catalytic core"/>
    <property type="match status" value="1"/>
</dbReference>
<dbReference type="PANTHER" id="PTHR30349:SF41">
    <property type="entry name" value="INTEGRASE_RECOMBINASE PROTEIN MJ0367-RELATED"/>
    <property type="match status" value="1"/>
</dbReference>
<dbReference type="PANTHER" id="PTHR30349">
    <property type="entry name" value="PHAGE INTEGRASE-RELATED"/>
    <property type="match status" value="1"/>
</dbReference>
<dbReference type="InterPro" id="IPR002104">
    <property type="entry name" value="Integrase_catalytic"/>
</dbReference>
<dbReference type="GO" id="GO:0006310">
    <property type="term" value="P:DNA recombination"/>
    <property type="evidence" value="ECO:0007669"/>
    <property type="project" value="UniProtKB-KW"/>
</dbReference>
<dbReference type="AlphaFoldDB" id="A0A1N7G0V3"/>
<keyword evidence="4" id="KW-0233">DNA recombination</keyword>
<dbReference type="SUPFAM" id="SSF56349">
    <property type="entry name" value="DNA breaking-rejoining enzymes"/>
    <property type="match status" value="1"/>
</dbReference>
<name>A0A1N7G0V3_9GAMM</name>
<sequence length="1036" mass="118700">MANKPHHNEPLYGHYKRSVKRKEKHHKASRLATRICQESWQVFLLDNKDGVITDKKITQLYDDILDKITNSFSSGDMATAVMQRYKFFKKINDARKKSQLEPIILPSIAYEPKRPANTNHLDSFLYLKKAQAIVQNARNNWQTEHDICLTDALAWLIFSLMAYGGCNDDKVIYAFYDAYIKGRPIYQLPNHVCVMCVDVVNDRYGRRTADDTVCYSRWVGIDGVSLLWLTYINRQFGKISSYPSFGQVVSRLGDFVQEKIDKNSLARSDFYRHINLFWQLLPNSKIDQQMVAVLTGKQRHTAIDESALLNYFAPVHLSKAVLDDDFYLKTTLLTSTQPTHKQQPVFKDDMVNHLRRLLKQKRVIDISSSLSTLLATPLADNHKVLVLWVQMLLDDKNKPATAQRYLSEIAQVFLSLTHDARFVDWGQEDYEDLYDDMVGSKNPNKIGFTWTVIKSLHRCLMRYYDAPAMMLCHQSDALIVSDCLISPTLYQALINSIQSQKSLGNHHKTMLTIILSLLYRTGMRIGELLGIRVDDVECPNNNERYCAIIVRPNRHRDLKSYDGARRLVLSVLLKRDECKAFVAFWQHKKFQKSAHLFTPEHRAEPLNARMVHYVLNTFLKEQYPHITPHSFRHHAISMLALIVGVNDEAWVSQWNDYHVNEIRQIRIHLLGKQHAISTNYWQSLKGFAGHASLETTFGSYIHTADLIAIGQMQRSDITLPITLVSKFTGQKSGSFNTYAKGVADFAQGVVHLGKIRPLLIKKLKAHTLKADFNNPLPALDSVEAVQNSQPTNPQQKTAVKRLFDYPYYHVDKLLNDLEQGAELIDASHANFVFDDALFMYQRACALANPIKHKLIGAQRKPKSAHPLIAPTPLHYHQEMALVSLCFDNIKKHCQTEQGIQEMKRFVGLFYNKVSSNKSQIRFSFKHKDECLFYLKIATVILPSKYWRINICQLTPKQAGNENTCSECNHDATQKPTKRLLKELKNFEGQITHKADYNGYAVSVIRPNAKGKPAPDEPASAIMKYVCHLLLVYGFGG</sequence>
<dbReference type="InterPro" id="IPR050090">
    <property type="entry name" value="Tyrosine_recombinase_XerCD"/>
</dbReference>
<feature type="domain" description="Tyr recombinase" evidence="6">
    <location>
        <begin position="491"/>
        <end position="639"/>
    </location>
</feature>
<dbReference type="RefSeq" id="WP_076556045.1">
    <property type="nucleotide sequence ID" value="NZ_FTNU01000021.1"/>
</dbReference>
<proteinExistence type="inferred from homology"/>
<dbReference type="CDD" id="cd00397">
    <property type="entry name" value="DNA_BRE_C"/>
    <property type="match status" value="1"/>
</dbReference>
<feature type="region of interest" description="Disordered" evidence="5">
    <location>
        <begin position="1"/>
        <end position="26"/>
    </location>
</feature>
<evidence type="ECO:0000256" key="3">
    <source>
        <dbReference type="ARBA" id="ARBA00023125"/>
    </source>
</evidence>
<evidence type="ECO:0000313" key="8">
    <source>
        <dbReference type="Proteomes" id="UP000187495"/>
    </source>
</evidence>
<dbReference type="GO" id="GO:0015074">
    <property type="term" value="P:DNA integration"/>
    <property type="evidence" value="ECO:0007669"/>
    <property type="project" value="UniProtKB-KW"/>
</dbReference>
<dbReference type="Pfam" id="PF00589">
    <property type="entry name" value="Phage_integrase"/>
    <property type="match status" value="1"/>
</dbReference>
<dbReference type="STRING" id="34061.B0189_01920"/>
<dbReference type="Proteomes" id="UP000187495">
    <property type="component" value="Unassembled WGS sequence"/>
</dbReference>
<comment type="similarity">
    <text evidence="1">Belongs to the 'phage' integrase family.</text>
</comment>
<feature type="compositionally biased region" description="Basic residues" evidence="5">
    <location>
        <begin position="14"/>
        <end position="26"/>
    </location>
</feature>
<evidence type="ECO:0000259" key="6">
    <source>
        <dbReference type="Pfam" id="PF00589"/>
    </source>
</evidence>
<reference evidence="8" key="1">
    <citation type="submission" date="2017-01" db="EMBL/GenBank/DDBJ databases">
        <authorList>
            <person name="Varghese N."/>
            <person name="Submissions S."/>
        </authorList>
    </citation>
    <scope>NUCLEOTIDE SEQUENCE [LARGE SCALE GENOMIC DNA]</scope>
    <source>
        <strain evidence="8">DSM 21768</strain>
    </source>
</reference>
<evidence type="ECO:0000313" key="7">
    <source>
        <dbReference type="EMBL" id="SIS06134.1"/>
    </source>
</evidence>
<dbReference type="InterPro" id="IPR013762">
    <property type="entry name" value="Integrase-like_cat_sf"/>
</dbReference>
<organism evidence="7 8">
    <name type="scientific">Moraxella cuniculi DSM 21768</name>
    <dbReference type="NCBI Taxonomy" id="1122245"/>
    <lineage>
        <taxon>Bacteria</taxon>
        <taxon>Pseudomonadati</taxon>
        <taxon>Pseudomonadota</taxon>
        <taxon>Gammaproteobacteria</taxon>
        <taxon>Moraxellales</taxon>
        <taxon>Moraxellaceae</taxon>
        <taxon>Moraxella</taxon>
    </lineage>
</organism>
<dbReference type="EMBL" id="FTNU01000021">
    <property type="protein sequence ID" value="SIS06134.1"/>
    <property type="molecule type" value="Genomic_DNA"/>
</dbReference>
<keyword evidence="8" id="KW-1185">Reference proteome</keyword>
<accession>A0A1N7G0V3</accession>
<dbReference type="GO" id="GO:0003677">
    <property type="term" value="F:DNA binding"/>
    <property type="evidence" value="ECO:0007669"/>
    <property type="project" value="UniProtKB-KW"/>
</dbReference>
<evidence type="ECO:0000256" key="4">
    <source>
        <dbReference type="ARBA" id="ARBA00023172"/>
    </source>
</evidence>
<protein>
    <submittedName>
        <fullName evidence="7">Phage integrase family protein</fullName>
    </submittedName>
</protein>
<gene>
    <name evidence="7" type="ORF">SAMN02745664_12111</name>
</gene>
<keyword evidence="3" id="KW-0238">DNA-binding</keyword>
<evidence type="ECO:0000256" key="1">
    <source>
        <dbReference type="ARBA" id="ARBA00008857"/>
    </source>
</evidence>
<dbReference type="InterPro" id="IPR011010">
    <property type="entry name" value="DNA_brk_join_enz"/>
</dbReference>
<evidence type="ECO:0000256" key="2">
    <source>
        <dbReference type="ARBA" id="ARBA00022908"/>
    </source>
</evidence>
<evidence type="ECO:0000256" key="5">
    <source>
        <dbReference type="SAM" id="MobiDB-lite"/>
    </source>
</evidence>